<keyword evidence="1" id="KW-1133">Transmembrane helix</keyword>
<organism evidence="2">
    <name type="scientific">Ixodes ricinus</name>
    <name type="common">Common tick</name>
    <name type="synonym">Acarus ricinus</name>
    <dbReference type="NCBI Taxonomy" id="34613"/>
    <lineage>
        <taxon>Eukaryota</taxon>
        <taxon>Metazoa</taxon>
        <taxon>Ecdysozoa</taxon>
        <taxon>Arthropoda</taxon>
        <taxon>Chelicerata</taxon>
        <taxon>Arachnida</taxon>
        <taxon>Acari</taxon>
        <taxon>Parasitiformes</taxon>
        <taxon>Ixodida</taxon>
        <taxon>Ixodoidea</taxon>
        <taxon>Ixodidae</taxon>
        <taxon>Ixodinae</taxon>
        <taxon>Ixodes</taxon>
    </lineage>
</organism>
<protein>
    <submittedName>
        <fullName evidence="2">Putative secreted protein</fullName>
    </submittedName>
</protein>
<accession>A0A6B0UEG9</accession>
<evidence type="ECO:0000256" key="1">
    <source>
        <dbReference type="SAM" id="Phobius"/>
    </source>
</evidence>
<name>A0A6B0UEG9_IXORI</name>
<sequence>MVALSWAFPSSFNVVALGLCEATLSLCLGVPFSSVSFLVSLTQQTWFAVCSLLATLFLAIRVGVLCRNCLISPSFKVCNEPCGDMLSLLALIS</sequence>
<evidence type="ECO:0000313" key="2">
    <source>
        <dbReference type="EMBL" id="MXU86796.1"/>
    </source>
</evidence>
<dbReference type="EMBL" id="GIFC01004713">
    <property type="protein sequence ID" value="MXU86796.1"/>
    <property type="molecule type" value="Transcribed_RNA"/>
</dbReference>
<reference evidence="2" key="1">
    <citation type="submission" date="2019-12" db="EMBL/GenBank/DDBJ databases">
        <title>An insight into the sialome of adult female Ixodes ricinus ticks feeding for 6 days.</title>
        <authorList>
            <person name="Perner J."/>
            <person name="Ribeiro J.M.C."/>
        </authorList>
    </citation>
    <scope>NUCLEOTIDE SEQUENCE</scope>
    <source>
        <strain evidence="2">Semi-engorged</strain>
        <tissue evidence="2">Salivary glands</tissue>
    </source>
</reference>
<keyword evidence="1" id="KW-0472">Membrane</keyword>
<dbReference type="AlphaFoldDB" id="A0A6B0UEG9"/>
<feature type="transmembrane region" description="Helical" evidence="1">
    <location>
        <begin position="12"/>
        <end position="39"/>
    </location>
</feature>
<keyword evidence="1" id="KW-0812">Transmembrane</keyword>
<proteinExistence type="predicted"/>
<feature type="transmembrane region" description="Helical" evidence="1">
    <location>
        <begin position="45"/>
        <end position="66"/>
    </location>
</feature>